<dbReference type="AlphaFoldDB" id="A0A7W6SDL5"/>
<sequence>MHDDFGGEAMAMIVRLLHHAHQIATPSAESVEAPPPVDHPGTPFGRAEDTLALVSSVDHQHLQLNLDLYHVQIDEGNLIETCRACLPWIGEVQVADVPGRCEPGRCEPGTGEINYSMIVQKFHDMGYRGPVGLEAYAKGDAEKALGAFRTAFTLNTA</sequence>
<feature type="region of interest" description="Disordered" evidence="2">
    <location>
        <begin position="25"/>
        <end position="45"/>
    </location>
</feature>
<dbReference type="Proteomes" id="UP000576087">
    <property type="component" value="Unassembled WGS sequence"/>
</dbReference>
<dbReference type="InterPro" id="IPR013022">
    <property type="entry name" value="Xyl_isomerase-like_TIM-brl"/>
</dbReference>
<dbReference type="PANTHER" id="PTHR43489">
    <property type="entry name" value="ISOMERASE"/>
    <property type="match status" value="1"/>
</dbReference>
<dbReference type="EMBL" id="JACIGW010000008">
    <property type="protein sequence ID" value="MBB4351162.1"/>
    <property type="molecule type" value="Genomic_DNA"/>
</dbReference>
<gene>
    <name evidence="5" type="ORF">GGE31_004804</name>
    <name evidence="4" type="ORF">GGE33_004940</name>
    <name evidence="6" type="ORF">GGE35_004728</name>
</gene>
<name>A0A7W6SDL5_9HYPH</name>
<reference evidence="7 8" key="1">
    <citation type="submission" date="2020-08" db="EMBL/GenBank/DDBJ databases">
        <title>Genomic Encyclopedia of Type Strains, Phase IV (KMG-V): Genome sequencing to study the core and pangenomes of soil and plant-associated prokaryotes.</title>
        <authorList>
            <person name="Whitman W."/>
        </authorList>
    </citation>
    <scope>NUCLEOTIDE SEQUENCE [LARGE SCALE GENOMIC DNA]</scope>
    <source>
        <strain evidence="5 8">SEMIA 444</strain>
        <strain evidence="4 7">SEMIA 448</strain>
        <strain evidence="6 9">SEMIA 452</strain>
    </source>
</reference>
<evidence type="ECO:0000259" key="3">
    <source>
        <dbReference type="Pfam" id="PF01261"/>
    </source>
</evidence>
<evidence type="ECO:0000313" key="9">
    <source>
        <dbReference type="Proteomes" id="UP000576087"/>
    </source>
</evidence>
<evidence type="ECO:0000313" key="5">
    <source>
        <dbReference type="EMBL" id="MBB4414262.1"/>
    </source>
</evidence>
<evidence type="ECO:0000313" key="4">
    <source>
        <dbReference type="EMBL" id="MBB4351162.1"/>
    </source>
</evidence>
<evidence type="ECO:0000256" key="2">
    <source>
        <dbReference type="SAM" id="MobiDB-lite"/>
    </source>
</evidence>
<dbReference type="EMBL" id="JACIHM010000009">
    <property type="protein sequence ID" value="MBB4448878.1"/>
    <property type="molecule type" value="Genomic_DNA"/>
</dbReference>
<dbReference type="Pfam" id="PF01261">
    <property type="entry name" value="AP_endonuc_2"/>
    <property type="match status" value="1"/>
</dbReference>
<evidence type="ECO:0000256" key="1">
    <source>
        <dbReference type="ARBA" id="ARBA00023235"/>
    </source>
</evidence>
<keyword evidence="1 4" id="KW-0413">Isomerase</keyword>
<organism evidence="4 7">
    <name type="scientific">Aliirhizobium cellulosilyticum</name>
    <dbReference type="NCBI Taxonomy" id="393664"/>
    <lineage>
        <taxon>Bacteria</taxon>
        <taxon>Pseudomonadati</taxon>
        <taxon>Pseudomonadota</taxon>
        <taxon>Alphaproteobacteria</taxon>
        <taxon>Hyphomicrobiales</taxon>
        <taxon>Rhizobiaceae</taxon>
        <taxon>Aliirhizobium</taxon>
    </lineage>
</organism>
<evidence type="ECO:0000313" key="7">
    <source>
        <dbReference type="Proteomes" id="UP000520770"/>
    </source>
</evidence>
<dbReference type="EMBL" id="JACIGY010000009">
    <property type="protein sequence ID" value="MBB4414262.1"/>
    <property type="molecule type" value="Genomic_DNA"/>
</dbReference>
<feature type="domain" description="Xylose isomerase-like TIM barrel" evidence="3">
    <location>
        <begin position="38"/>
        <end position="145"/>
    </location>
</feature>
<evidence type="ECO:0000313" key="8">
    <source>
        <dbReference type="Proteomes" id="UP000524535"/>
    </source>
</evidence>
<protein>
    <submittedName>
        <fullName evidence="4">Hydroxypyruvate isomerase</fullName>
    </submittedName>
</protein>
<dbReference type="GO" id="GO:0016853">
    <property type="term" value="F:isomerase activity"/>
    <property type="evidence" value="ECO:0007669"/>
    <property type="project" value="UniProtKB-KW"/>
</dbReference>
<evidence type="ECO:0000313" key="6">
    <source>
        <dbReference type="EMBL" id="MBB4448878.1"/>
    </source>
</evidence>
<keyword evidence="8" id="KW-1185">Reference proteome</keyword>
<comment type="caution">
    <text evidence="4">The sequence shown here is derived from an EMBL/GenBank/DDBJ whole genome shotgun (WGS) entry which is preliminary data.</text>
</comment>
<dbReference type="SUPFAM" id="SSF51658">
    <property type="entry name" value="Xylose isomerase-like"/>
    <property type="match status" value="1"/>
</dbReference>
<dbReference type="Proteomes" id="UP000520770">
    <property type="component" value="Unassembled WGS sequence"/>
</dbReference>
<dbReference type="Proteomes" id="UP000524535">
    <property type="component" value="Unassembled WGS sequence"/>
</dbReference>
<dbReference type="InterPro" id="IPR036237">
    <property type="entry name" value="Xyl_isomerase-like_sf"/>
</dbReference>
<keyword evidence="4" id="KW-0670">Pyruvate</keyword>
<accession>A0A7W6SDL5</accession>
<proteinExistence type="predicted"/>
<dbReference type="Gene3D" id="3.20.20.150">
    <property type="entry name" value="Divalent-metal-dependent TIM barrel enzymes"/>
    <property type="match status" value="1"/>
</dbReference>
<dbReference type="InterPro" id="IPR050417">
    <property type="entry name" value="Sugar_Epim/Isomerase"/>
</dbReference>